<dbReference type="EMBL" id="WHWB01034786">
    <property type="protein sequence ID" value="KAJ7404172.1"/>
    <property type="molecule type" value="Genomic_DNA"/>
</dbReference>
<protein>
    <submittedName>
        <fullName evidence="1">Uncharacterized protein</fullName>
    </submittedName>
</protein>
<sequence length="145" mass="16313">MKFKKVKRKGLHVHWGNPKHKYRVDNEWIESSPEEKDLVLLVDEKLNMTQECAFAAQTAKCITANKSDDGSSFPVQPLPMLNYPFSEEILPDVQPELPLAQYKAVSSYPVASCLGEEVDLHLATTFFQVVVESDEVTLELSFSPG</sequence>
<evidence type="ECO:0000313" key="2">
    <source>
        <dbReference type="Proteomes" id="UP001145742"/>
    </source>
</evidence>
<keyword evidence="2" id="KW-1185">Reference proteome</keyword>
<evidence type="ECO:0000313" key="1">
    <source>
        <dbReference type="EMBL" id="KAJ7404172.1"/>
    </source>
</evidence>
<dbReference type="Proteomes" id="UP001145742">
    <property type="component" value="Unassembled WGS sequence"/>
</dbReference>
<name>A0ABQ9CKJ2_9PASS</name>
<reference evidence="1" key="1">
    <citation type="submission" date="2019-10" db="EMBL/GenBank/DDBJ databases">
        <authorList>
            <person name="Soares A.E.R."/>
            <person name="Aleixo A."/>
            <person name="Schneider P."/>
            <person name="Miyaki C.Y."/>
            <person name="Schneider M.P."/>
            <person name="Mello C."/>
            <person name="Vasconcelos A.T.R."/>
        </authorList>
    </citation>
    <scope>NUCLEOTIDE SEQUENCE</scope>
    <source>
        <tissue evidence="1">Muscle</tissue>
    </source>
</reference>
<accession>A0ABQ9CKJ2</accession>
<gene>
    <name evidence="1" type="ORF">WISP_147102</name>
</gene>
<comment type="caution">
    <text evidence="1">The sequence shown here is derived from an EMBL/GenBank/DDBJ whole genome shotgun (WGS) entry which is preliminary data.</text>
</comment>
<proteinExistence type="predicted"/>
<organism evidence="1 2">
    <name type="scientific">Willisornis vidua</name>
    <name type="common">Xingu scale-backed antbird</name>
    <dbReference type="NCBI Taxonomy" id="1566151"/>
    <lineage>
        <taxon>Eukaryota</taxon>
        <taxon>Metazoa</taxon>
        <taxon>Chordata</taxon>
        <taxon>Craniata</taxon>
        <taxon>Vertebrata</taxon>
        <taxon>Euteleostomi</taxon>
        <taxon>Archelosauria</taxon>
        <taxon>Archosauria</taxon>
        <taxon>Dinosauria</taxon>
        <taxon>Saurischia</taxon>
        <taxon>Theropoda</taxon>
        <taxon>Coelurosauria</taxon>
        <taxon>Aves</taxon>
        <taxon>Neognathae</taxon>
        <taxon>Neoaves</taxon>
        <taxon>Telluraves</taxon>
        <taxon>Australaves</taxon>
        <taxon>Passeriformes</taxon>
        <taxon>Thamnophilidae</taxon>
        <taxon>Willisornis</taxon>
    </lineage>
</organism>